<dbReference type="Pfam" id="PF13957">
    <property type="entry name" value="YafO_toxin"/>
    <property type="match status" value="1"/>
</dbReference>
<dbReference type="eggNOG" id="ENOG50337I6">
    <property type="taxonomic scope" value="Bacteria"/>
</dbReference>
<dbReference type="HOGENOM" id="CLU_148663_1_1_6"/>
<gene>
    <name evidence="2" type="ordered locus">YE2266</name>
</gene>
<evidence type="ECO:0000313" key="3">
    <source>
        <dbReference type="Proteomes" id="UP000000642"/>
    </source>
</evidence>
<evidence type="ECO:0000256" key="1">
    <source>
        <dbReference type="SAM" id="MobiDB-lite"/>
    </source>
</evidence>
<dbReference type="EMBL" id="AM286415">
    <property type="protein sequence ID" value="CAL12326.1"/>
    <property type="molecule type" value="Genomic_DNA"/>
</dbReference>
<feature type="region of interest" description="Disordered" evidence="1">
    <location>
        <begin position="1"/>
        <end position="20"/>
    </location>
</feature>
<dbReference type="AlphaFoldDB" id="A1JQH6"/>
<protein>
    <recommendedName>
        <fullName evidence="4">Toxin YafO</fullName>
    </recommendedName>
</protein>
<accession>A1JQH6</accession>
<evidence type="ECO:0000313" key="2">
    <source>
        <dbReference type="EMBL" id="CAL12326.1"/>
    </source>
</evidence>
<name>A1JQH6_YERE8</name>
<dbReference type="InterPro" id="IPR020353">
    <property type="entry name" value="Toxin_YafO"/>
</dbReference>
<dbReference type="KEGG" id="yen:YE2266"/>
<sequence>MEKWKNGGPLPPEFGSEGQWEDNRKLCDSFVYKIHIHLPDDPPWPPRLAVASRKSDNYLVYARHWLDPNKYQLISIMSPEAHALARTSYLAELERRAEEFQNT</sequence>
<reference evidence="2 3" key="1">
    <citation type="journal article" date="2006" name="PLoS Genet.">
        <title>The complete genome sequence and comparative genome analysis of the high pathogenicity Yersinia enterocolitica strain 8081.</title>
        <authorList>
            <person name="Thomson N.R."/>
            <person name="Howard S."/>
            <person name="Wren B.W."/>
            <person name="Holden M.T.G."/>
            <person name="Crossman L."/>
            <person name="Challis G.L."/>
            <person name="Churcher C."/>
            <person name="Mungall K."/>
            <person name="Brooks K."/>
            <person name="Chillingworth T."/>
            <person name="Feltwell T."/>
            <person name="Abdellah Z."/>
            <person name="Hauser H."/>
            <person name="Jagels K."/>
            <person name="Maddison M."/>
            <person name="Moule S."/>
            <person name="Sanders M."/>
            <person name="Whitehead S."/>
            <person name="Quail M.A."/>
            <person name="Dougan G."/>
            <person name="Parkhill J."/>
            <person name="Prentice M.B."/>
        </authorList>
    </citation>
    <scope>NUCLEOTIDE SEQUENCE [LARGE SCALE GENOMIC DNA]</scope>
    <source>
        <strain evidence="3">NCTC 13174 / 8081</strain>
    </source>
</reference>
<evidence type="ECO:0008006" key="4">
    <source>
        <dbReference type="Google" id="ProtNLM"/>
    </source>
</evidence>
<organism evidence="2 3">
    <name type="scientific">Yersinia enterocolitica serotype O:8 / biotype 1B (strain NCTC 13174 / 8081)</name>
    <dbReference type="NCBI Taxonomy" id="393305"/>
    <lineage>
        <taxon>Bacteria</taxon>
        <taxon>Pseudomonadati</taxon>
        <taxon>Pseudomonadota</taxon>
        <taxon>Gammaproteobacteria</taxon>
        <taxon>Enterobacterales</taxon>
        <taxon>Yersiniaceae</taxon>
        <taxon>Yersinia</taxon>
    </lineage>
</organism>
<dbReference type="Proteomes" id="UP000000642">
    <property type="component" value="Chromosome"/>
</dbReference>
<proteinExistence type="predicted"/>